<proteinExistence type="predicted"/>
<reference evidence="1" key="1">
    <citation type="submission" date="2021-09" db="EMBL/GenBank/DDBJ databases">
        <authorList>
            <consortium name="AG Swart"/>
            <person name="Singh M."/>
            <person name="Singh A."/>
            <person name="Seah K."/>
            <person name="Emmerich C."/>
        </authorList>
    </citation>
    <scope>NUCLEOTIDE SEQUENCE</scope>
    <source>
        <strain evidence="1">ATCC30299</strain>
    </source>
</reference>
<sequence>MLIGRSFKCNLTIENSLLPKFYNQTSRWTLIDGNLGSQKPSTNGTLLFLKDGFKIYNETISKPIIVI</sequence>
<accession>A0AAU9ITQ9</accession>
<protein>
    <submittedName>
        <fullName evidence="1">Uncharacterized protein</fullName>
    </submittedName>
</protein>
<evidence type="ECO:0000313" key="1">
    <source>
        <dbReference type="EMBL" id="CAG9315130.1"/>
    </source>
</evidence>
<organism evidence="1 2">
    <name type="scientific">Blepharisma stoltei</name>
    <dbReference type="NCBI Taxonomy" id="1481888"/>
    <lineage>
        <taxon>Eukaryota</taxon>
        <taxon>Sar</taxon>
        <taxon>Alveolata</taxon>
        <taxon>Ciliophora</taxon>
        <taxon>Postciliodesmatophora</taxon>
        <taxon>Heterotrichea</taxon>
        <taxon>Heterotrichida</taxon>
        <taxon>Blepharismidae</taxon>
        <taxon>Blepharisma</taxon>
    </lineage>
</organism>
<dbReference type="AlphaFoldDB" id="A0AAU9ITQ9"/>
<dbReference type="Proteomes" id="UP001162131">
    <property type="component" value="Unassembled WGS sequence"/>
</dbReference>
<name>A0AAU9ITQ9_9CILI</name>
<gene>
    <name evidence="1" type="ORF">BSTOLATCC_MIC12904</name>
</gene>
<keyword evidence="2" id="KW-1185">Reference proteome</keyword>
<comment type="caution">
    <text evidence="1">The sequence shown here is derived from an EMBL/GenBank/DDBJ whole genome shotgun (WGS) entry which is preliminary data.</text>
</comment>
<evidence type="ECO:0000313" key="2">
    <source>
        <dbReference type="Proteomes" id="UP001162131"/>
    </source>
</evidence>
<dbReference type="EMBL" id="CAJZBQ010000013">
    <property type="protein sequence ID" value="CAG9315130.1"/>
    <property type="molecule type" value="Genomic_DNA"/>
</dbReference>